<reference evidence="2 3" key="1">
    <citation type="submission" date="2015-04" db="EMBL/GenBank/DDBJ databases">
        <title>Taxonomic description and genome sequence of Salinicoccus sediminis sp. nov., a novel hyper halotolerant bacterium isolated from marine sediment.</title>
        <authorList>
            <person name="Mathan Kumar R."/>
            <person name="Kaur G."/>
            <person name="Kumar N."/>
            <person name="Kumar A."/>
            <person name="Singh N.K."/>
            <person name="Kaur N."/>
            <person name="Mayilraj S."/>
        </authorList>
    </citation>
    <scope>NUCLEOTIDE SEQUENCE [LARGE SCALE GENOMIC DNA]</scope>
    <source>
        <strain evidence="2 3">SV-16</strain>
    </source>
</reference>
<dbReference type="PATRIC" id="fig|1432562.3.peg.394"/>
<proteinExistence type="predicted"/>
<dbReference type="Pfam" id="PF21747">
    <property type="entry name" value="YpoC"/>
    <property type="match status" value="1"/>
</dbReference>
<dbReference type="AlphaFoldDB" id="A0A0M2SLQ0"/>
<accession>A0A0M2SLQ0</accession>
<dbReference type="OrthoDB" id="2390001at2"/>
<name>A0A0M2SLQ0_9STAP</name>
<evidence type="ECO:0000313" key="2">
    <source>
        <dbReference type="EMBL" id="KKK35609.1"/>
    </source>
</evidence>
<evidence type="ECO:0000313" key="3">
    <source>
        <dbReference type="Proteomes" id="UP000034287"/>
    </source>
</evidence>
<evidence type="ECO:0000259" key="1">
    <source>
        <dbReference type="Pfam" id="PF21747"/>
    </source>
</evidence>
<feature type="domain" description="YpoC-like" evidence="1">
    <location>
        <begin position="47"/>
        <end position="89"/>
    </location>
</feature>
<dbReference type="STRING" id="1432562.WN59_01915"/>
<gene>
    <name evidence="2" type="ORF">WN59_01915</name>
</gene>
<dbReference type="Proteomes" id="UP000034287">
    <property type="component" value="Unassembled WGS sequence"/>
</dbReference>
<protein>
    <recommendedName>
        <fullName evidence="1">YpoC-like domain-containing protein</fullName>
    </recommendedName>
</protein>
<comment type="caution">
    <text evidence="2">The sequence shown here is derived from an EMBL/GenBank/DDBJ whole genome shotgun (WGS) entry which is preliminary data.</text>
</comment>
<sequence length="91" mass="11061">MSIEEMYDCLIENAKNPDRTIYNRFRDEIREHIKRTIISDAPEDSGALLPLNYRERMDYIDARPCRYHSIIQLKNIYDEFNKRSASYRSRR</sequence>
<dbReference type="RefSeq" id="WP_046511705.1">
    <property type="nucleotide sequence ID" value="NZ_LAYZ01000001.1"/>
</dbReference>
<organism evidence="2 3">
    <name type="scientific">Salinicoccus sediminis</name>
    <dbReference type="NCBI Taxonomy" id="1432562"/>
    <lineage>
        <taxon>Bacteria</taxon>
        <taxon>Bacillati</taxon>
        <taxon>Bacillota</taxon>
        <taxon>Bacilli</taxon>
        <taxon>Bacillales</taxon>
        <taxon>Staphylococcaceae</taxon>
        <taxon>Salinicoccus</taxon>
    </lineage>
</organism>
<dbReference type="InterPro" id="IPR048427">
    <property type="entry name" value="YpoC"/>
</dbReference>
<dbReference type="EMBL" id="LAYZ01000001">
    <property type="protein sequence ID" value="KKK35609.1"/>
    <property type="molecule type" value="Genomic_DNA"/>
</dbReference>
<keyword evidence="3" id="KW-1185">Reference proteome</keyword>